<dbReference type="OrthoDB" id="9812992at2"/>
<dbReference type="SUPFAM" id="SSF54211">
    <property type="entry name" value="Ribosomal protein S5 domain 2-like"/>
    <property type="match status" value="1"/>
</dbReference>
<keyword evidence="3 8" id="KW-0418">Kinase</keyword>
<feature type="domain" description="GHMP kinase C-terminal" evidence="7">
    <location>
        <begin position="238"/>
        <end position="306"/>
    </location>
</feature>
<dbReference type="GO" id="GO:0050201">
    <property type="term" value="F:fucokinase activity"/>
    <property type="evidence" value="ECO:0007669"/>
    <property type="project" value="TreeGrafter"/>
</dbReference>
<dbReference type="AlphaFoldDB" id="A0A562KTR0"/>
<accession>A0A562KTR0</accession>
<dbReference type="GO" id="GO:0042352">
    <property type="term" value="P:GDP-L-fucose salvage"/>
    <property type="evidence" value="ECO:0007669"/>
    <property type="project" value="TreeGrafter"/>
</dbReference>
<evidence type="ECO:0000256" key="2">
    <source>
        <dbReference type="ARBA" id="ARBA00022741"/>
    </source>
</evidence>
<evidence type="ECO:0000313" key="8">
    <source>
        <dbReference type="EMBL" id="TWH98808.1"/>
    </source>
</evidence>
<keyword evidence="2" id="KW-0547">Nucleotide-binding</keyword>
<dbReference type="RefSeq" id="WP_145640615.1">
    <property type="nucleotide sequence ID" value="NZ_CP088014.1"/>
</dbReference>
<reference evidence="8 9" key="1">
    <citation type="journal article" date="2015" name="Stand. Genomic Sci.">
        <title>Genomic Encyclopedia of Bacterial and Archaeal Type Strains, Phase III: the genomes of soil and plant-associated and newly described type strains.</title>
        <authorList>
            <person name="Whitman W.B."/>
            <person name="Woyke T."/>
            <person name="Klenk H.P."/>
            <person name="Zhou Y."/>
            <person name="Lilburn T.G."/>
            <person name="Beck B.J."/>
            <person name="De Vos P."/>
            <person name="Vandamme P."/>
            <person name="Eisen J.A."/>
            <person name="Garrity G."/>
            <person name="Hugenholtz P."/>
            <person name="Kyrpides N.C."/>
        </authorList>
    </citation>
    <scope>NUCLEOTIDE SEQUENCE [LARGE SCALE GENOMIC DNA]</scope>
    <source>
        <strain evidence="8 9">CGMCC 1.10947</strain>
    </source>
</reference>
<feature type="domain" description="GHMP kinase N-terminal" evidence="6">
    <location>
        <begin position="74"/>
        <end position="157"/>
    </location>
</feature>
<dbReference type="SUPFAM" id="SSF55060">
    <property type="entry name" value="GHMP Kinase, C-terminal domain"/>
    <property type="match status" value="1"/>
</dbReference>
<keyword evidence="4" id="KW-0067">ATP-binding</keyword>
<keyword evidence="9" id="KW-1185">Reference proteome</keyword>
<dbReference type="PRINTS" id="PR00960">
    <property type="entry name" value="LMBPPROTEIN"/>
</dbReference>
<name>A0A562KTR0_9BRAD</name>
<dbReference type="EMBL" id="VLKL01000020">
    <property type="protein sequence ID" value="TWH98808.1"/>
    <property type="molecule type" value="Genomic_DNA"/>
</dbReference>
<dbReference type="InterPro" id="IPR001174">
    <property type="entry name" value="HddA/FKP"/>
</dbReference>
<evidence type="ECO:0000313" key="9">
    <source>
        <dbReference type="Proteomes" id="UP000317176"/>
    </source>
</evidence>
<gene>
    <name evidence="8" type="ORF">IQ17_05665</name>
</gene>
<dbReference type="PIRSF" id="PIRSF036406">
    <property type="entry name" value="Hept_kin"/>
    <property type="match status" value="1"/>
</dbReference>
<dbReference type="Pfam" id="PF08544">
    <property type="entry name" value="GHMP_kinases_C"/>
    <property type="match status" value="1"/>
</dbReference>
<dbReference type="GO" id="GO:0005524">
    <property type="term" value="F:ATP binding"/>
    <property type="evidence" value="ECO:0007669"/>
    <property type="project" value="UniProtKB-KW"/>
</dbReference>
<proteinExistence type="inferred from homology"/>
<evidence type="ECO:0000259" key="7">
    <source>
        <dbReference type="Pfam" id="PF08544"/>
    </source>
</evidence>
<organism evidence="8 9">
    <name type="scientific">Bradyrhizobium daqingense</name>
    <dbReference type="NCBI Taxonomy" id="993502"/>
    <lineage>
        <taxon>Bacteria</taxon>
        <taxon>Pseudomonadati</taxon>
        <taxon>Pseudomonadota</taxon>
        <taxon>Alphaproteobacteria</taxon>
        <taxon>Hyphomicrobiales</taxon>
        <taxon>Nitrobacteraceae</taxon>
        <taxon>Bradyrhizobium</taxon>
    </lineage>
</organism>
<keyword evidence="1" id="KW-0808">Transferase</keyword>
<evidence type="ECO:0000256" key="5">
    <source>
        <dbReference type="ARBA" id="ARBA00038121"/>
    </source>
</evidence>
<comment type="caution">
    <text evidence="8">The sequence shown here is derived from an EMBL/GenBank/DDBJ whole genome shotgun (WGS) entry which is preliminary data.</text>
</comment>
<evidence type="ECO:0000256" key="3">
    <source>
        <dbReference type="ARBA" id="ARBA00022777"/>
    </source>
</evidence>
<dbReference type="PANTHER" id="PTHR32463:SF0">
    <property type="entry name" value="L-FUCOSE KINASE"/>
    <property type="match status" value="1"/>
</dbReference>
<dbReference type="PANTHER" id="PTHR32463">
    <property type="entry name" value="L-FUCOSE KINASE"/>
    <property type="match status" value="1"/>
</dbReference>
<dbReference type="Proteomes" id="UP000317176">
    <property type="component" value="Unassembled WGS sequence"/>
</dbReference>
<dbReference type="InterPro" id="IPR020568">
    <property type="entry name" value="Ribosomal_Su5_D2-typ_SF"/>
</dbReference>
<evidence type="ECO:0000256" key="4">
    <source>
        <dbReference type="ARBA" id="ARBA00022840"/>
    </source>
</evidence>
<dbReference type="InterPro" id="IPR014606">
    <property type="entry name" value="Heptose_7-P_kinase"/>
</dbReference>
<evidence type="ECO:0000259" key="6">
    <source>
        <dbReference type="Pfam" id="PF00288"/>
    </source>
</evidence>
<protein>
    <submittedName>
        <fullName evidence="8">D-glycero-alpha-D-manno-heptose-7-phosphate kinase</fullName>
    </submittedName>
</protein>
<dbReference type="InterPro" id="IPR052203">
    <property type="entry name" value="GHMP_Kinase-Related"/>
</dbReference>
<dbReference type="Pfam" id="PF00288">
    <property type="entry name" value="GHMP_kinases_N"/>
    <property type="match status" value="1"/>
</dbReference>
<evidence type="ECO:0000256" key="1">
    <source>
        <dbReference type="ARBA" id="ARBA00022679"/>
    </source>
</evidence>
<dbReference type="InterPro" id="IPR006204">
    <property type="entry name" value="GHMP_kinase_N_dom"/>
</dbReference>
<dbReference type="Gene3D" id="3.30.230.120">
    <property type="match status" value="1"/>
</dbReference>
<dbReference type="InterPro" id="IPR036554">
    <property type="entry name" value="GHMP_kinase_C_sf"/>
</dbReference>
<dbReference type="InterPro" id="IPR013750">
    <property type="entry name" value="GHMP_kinase_C_dom"/>
</dbReference>
<sequence>MIITRTPYRVSFFGGGTDYPAWIQEHGGAVLATAIDKYCYITCRRLPPFFEHKHRIVYSIIENVSNIDQIKHPAVRATLQHEGVAEGLEIHHDGDLPARSGLGSSSSFTVGLLHALQALRGTMSNKDALAKTAIHIEQELLHENVGCQDQIISAFGGMNYVRFREDGTFDVSPVIASPERRAALKSHLMLCFTGFSRFSSDVARSQLENMAASAARLKRMRAMVDEGLEIFVNRSLPIEAFGELLHEAWLAKRTLSDKVTTDEIDAIYDAAREAGAIGGKLLGAGGGGFMLLFAKPERHAAIREKLKGLIHVPFDFEDSGSRVVLYQPNGL</sequence>
<comment type="similarity">
    <text evidence="5">Belongs to the GHMP kinase family.</text>
</comment>